<dbReference type="InterPro" id="IPR029063">
    <property type="entry name" value="SAM-dependent_MTases_sf"/>
</dbReference>
<comment type="similarity">
    <text evidence="8">Belongs to the methyltransferase superfamily. RlmI family.</text>
</comment>
<comment type="subcellular location">
    <subcellularLocation>
        <location evidence="1">Cytoplasm</location>
    </subcellularLocation>
</comment>
<accession>A0A7G1G9L7</accession>
<dbReference type="Proteomes" id="UP000516361">
    <property type="component" value="Chromosome"/>
</dbReference>
<evidence type="ECO:0000256" key="5">
    <source>
        <dbReference type="ARBA" id="ARBA00022679"/>
    </source>
</evidence>
<evidence type="ECO:0000256" key="3">
    <source>
        <dbReference type="ARBA" id="ARBA00022552"/>
    </source>
</evidence>
<dbReference type="GO" id="GO:0032259">
    <property type="term" value="P:methylation"/>
    <property type="evidence" value="ECO:0007669"/>
    <property type="project" value="UniProtKB-KW"/>
</dbReference>
<dbReference type="InterPro" id="IPR041532">
    <property type="entry name" value="RlmI-like_PUA"/>
</dbReference>
<keyword evidence="11" id="KW-1185">Reference proteome</keyword>
<keyword evidence="4 10" id="KW-0489">Methyltransferase</keyword>
<dbReference type="PANTHER" id="PTHR42873:SF1">
    <property type="entry name" value="S-ADENOSYLMETHIONINE-DEPENDENT METHYLTRANSFERASE DOMAIN-CONTAINING PROTEIN"/>
    <property type="match status" value="1"/>
</dbReference>
<keyword evidence="2" id="KW-0963">Cytoplasm</keyword>
<dbReference type="GO" id="GO:0005737">
    <property type="term" value="C:cytoplasm"/>
    <property type="evidence" value="ECO:0007669"/>
    <property type="project" value="UniProtKB-SubCell"/>
</dbReference>
<dbReference type="SMART" id="SM00359">
    <property type="entry name" value="PUA"/>
    <property type="match status" value="1"/>
</dbReference>
<evidence type="ECO:0000256" key="1">
    <source>
        <dbReference type="ARBA" id="ARBA00004496"/>
    </source>
</evidence>
<dbReference type="InParanoid" id="A0A7G1G9L7"/>
<keyword evidence="7" id="KW-0694">RNA-binding</keyword>
<evidence type="ECO:0000313" key="11">
    <source>
        <dbReference type="Proteomes" id="UP000516361"/>
    </source>
</evidence>
<dbReference type="InterPro" id="IPR015947">
    <property type="entry name" value="PUA-like_sf"/>
</dbReference>
<dbReference type="EMBL" id="AP018712">
    <property type="protein sequence ID" value="BBE31647.1"/>
    <property type="molecule type" value="Genomic_DNA"/>
</dbReference>
<dbReference type="Pfam" id="PF13847">
    <property type="entry name" value="Methyltransf_31"/>
    <property type="match status" value="1"/>
</dbReference>
<dbReference type="Pfam" id="PF17785">
    <property type="entry name" value="PUA_3"/>
    <property type="match status" value="1"/>
</dbReference>
<dbReference type="Gene3D" id="3.30.750.80">
    <property type="entry name" value="RNA methyltransferase domain (HRMD) like"/>
    <property type="match status" value="1"/>
</dbReference>
<gene>
    <name evidence="10" type="ORF">OSSY52_17880</name>
</gene>
<dbReference type="CDD" id="cd02440">
    <property type="entry name" value="AdoMet_MTases"/>
    <property type="match status" value="1"/>
</dbReference>
<proteinExistence type="inferred from homology"/>
<dbReference type="Gene3D" id="3.40.50.150">
    <property type="entry name" value="Vaccinia Virus protein VP39"/>
    <property type="match status" value="1"/>
</dbReference>
<evidence type="ECO:0000256" key="8">
    <source>
        <dbReference type="ARBA" id="ARBA00038091"/>
    </source>
</evidence>
<dbReference type="SUPFAM" id="SSF88697">
    <property type="entry name" value="PUA domain-like"/>
    <property type="match status" value="1"/>
</dbReference>
<dbReference type="InterPro" id="IPR002478">
    <property type="entry name" value="PUA"/>
</dbReference>
<dbReference type="CDD" id="cd11572">
    <property type="entry name" value="RlmI_M_like"/>
    <property type="match status" value="1"/>
</dbReference>
<evidence type="ECO:0000256" key="2">
    <source>
        <dbReference type="ARBA" id="ARBA00022490"/>
    </source>
</evidence>
<dbReference type="RefSeq" id="WP_190614321.1">
    <property type="nucleotide sequence ID" value="NZ_AP018712.1"/>
</dbReference>
<dbReference type="FunCoup" id="A0A7G1G9L7">
    <property type="interactions" value="200"/>
</dbReference>
<evidence type="ECO:0000256" key="6">
    <source>
        <dbReference type="ARBA" id="ARBA00022691"/>
    </source>
</evidence>
<dbReference type="GO" id="GO:0006364">
    <property type="term" value="P:rRNA processing"/>
    <property type="evidence" value="ECO:0007669"/>
    <property type="project" value="UniProtKB-KW"/>
</dbReference>
<keyword evidence="6" id="KW-0949">S-adenosyl-L-methionine</keyword>
<keyword evidence="3" id="KW-0698">rRNA processing</keyword>
<dbReference type="KEGG" id="ocy:OSSY52_17880"/>
<evidence type="ECO:0000259" key="9">
    <source>
        <dbReference type="SMART" id="SM00359"/>
    </source>
</evidence>
<dbReference type="SUPFAM" id="SSF53335">
    <property type="entry name" value="S-adenosyl-L-methionine-dependent methyltransferases"/>
    <property type="match status" value="1"/>
</dbReference>
<name>A0A7G1G9L7_9BACT</name>
<evidence type="ECO:0000313" key="10">
    <source>
        <dbReference type="EMBL" id="BBE31647.1"/>
    </source>
</evidence>
<evidence type="ECO:0000256" key="7">
    <source>
        <dbReference type="ARBA" id="ARBA00022884"/>
    </source>
</evidence>
<evidence type="ECO:0000256" key="4">
    <source>
        <dbReference type="ARBA" id="ARBA00022603"/>
    </source>
</evidence>
<dbReference type="Gene3D" id="2.30.130.10">
    <property type="entry name" value="PUA domain"/>
    <property type="match status" value="1"/>
</dbReference>
<dbReference type="InterPro" id="IPR036974">
    <property type="entry name" value="PUA_sf"/>
</dbReference>
<dbReference type="AlphaFoldDB" id="A0A7G1G9L7"/>
<reference evidence="10 11" key="1">
    <citation type="submission" date="2018-06" db="EMBL/GenBank/DDBJ databases">
        <title>Genome sequencing of Oceanotoga sp. sy52.</title>
        <authorList>
            <person name="Mori K."/>
        </authorList>
    </citation>
    <scope>NUCLEOTIDE SEQUENCE [LARGE SCALE GENOMIC DNA]</scope>
    <source>
        <strain evidence="11">sy52</strain>
    </source>
</reference>
<protein>
    <submittedName>
        <fullName evidence="10">Methyltransferase</fullName>
    </submittedName>
</protein>
<dbReference type="GO" id="GO:0008168">
    <property type="term" value="F:methyltransferase activity"/>
    <property type="evidence" value="ECO:0007669"/>
    <property type="project" value="UniProtKB-KW"/>
</dbReference>
<keyword evidence="5 10" id="KW-0808">Transferase</keyword>
<dbReference type="PANTHER" id="PTHR42873">
    <property type="entry name" value="RIBOSOMAL RNA LARGE SUBUNIT METHYLTRANSFERASE"/>
    <property type="match status" value="1"/>
</dbReference>
<dbReference type="GO" id="GO:0003723">
    <property type="term" value="F:RNA binding"/>
    <property type="evidence" value="ECO:0007669"/>
    <property type="project" value="UniProtKB-KW"/>
</dbReference>
<feature type="domain" description="PUA" evidence="9">
    <location>
        <begin position="2"/>
        <end position="85"/>
    </location>
</feature>
<dbReference type="PROSITE" id="PS50890">
    <property type="entry name" value="PUA"/>
    <property type="match status" value="1"/>
</dbReference>
<dbReference type="InterPro" id="IPR025714">
    <property type="entry name" value="Methyltranfer_dom"/>
</dbReference>
<dbReference type="CDD" id="cd21153">
    <property type="entry name" value="PUA_RlmI"/>
    <property type="match status" value="1"/>
</dbReference>
<organism evidence="10 11">
    <name type="scientific">Tepiditoga spiralis</name>
    <dbReference type="NCBI Taxonomy" id="2108365"/>
    <lineage>
        <taxon>Bacteria</taxon>
        <taxon>Thermotogati</taxon>
        <taxon>Thermotogota</taxon>
        <taxon>Thermotogae</taxon>
        <taxon>Petrotogales</taxon>
        <taxon>Petrotogaceae</taxon>
        <taxon>Tepiditoga</taxon>
    </lineage>
</organism>
<sequence>MLIIKLNPGKEKKIKNGYPWIFSDEIKSIDGEKKVGEICNIFSNDYEFIGKGFYSNTNIAVRVITLKDEEINYELFKKKIEKAIKKRVDFNDSYRLIHGEADGLPGLIADKYNDFIVIQFRNVGMENYKKEILESIIELLKPSGIYERSDFETSTKEPIKRNIGVLYGIEPPEKLIIKEHEIKYYVDIKKGQKTGFFFDQRDSRLFFRSLIKKDSLVLDGYTFTGGFAFNAALTGAKKVIALDKDKESIEMARKNAELNNIKNIDFIETRYENYIKNYTGEKFDVIVLDPPSLIKKKQERRKGVEIFKSITELSIDHLKTGGILGICSCAFQADISLLIESTRRAYFALGKDIQVVGLTFQSLDHPWIIQIPESNYLKCLWFKIY</sequence>